<dbReference type="InterPro" id="IPR036390">
    <property type="entry name" value="WH_DNA-bd_sf"/>
</dbReference>
<dbReference type="GO" id="GO:0003887">
    <property type="term" value="F:DNA-directed DNA polymerase activity"/>
    <property type="evidence" value="ECO:0007669"/>
    <property type="project" value="InterPro"/>
</dbReference>
<geneLocation type="plasmid" evidence="3 4">
    <name>pCFPG1</name>
</geneLocation>
<dbReference type="AlphaFoldDB" id="B6YS86"/>
<dbReference type="EMBL" id="AP010657">
    <property type="protein sequence ID" value="BAG84058.1"/>
    <property type="molecule type" value="Genomic_DNA"/>
</dbReference>
<dbReference type="KEGG" id="aps:CFPG_P1-37"/>
<reference evidence="4" key="1">
    <citation type="journal article" date="2008" name="Science">
        <title>Genome of an endosymbiont coupling N2 fixation to cellulolysis within RT protist cells in termite gut.</title>
        <authorList>
            <person name="Hongoh Y."/>
            <person name="Sharma V.K."/>
            <person name="Prakash T."/>
            <person name="Noda S."/>
            <person name="Toh H."/>
            <person name="Taylor T.D."/>
            <person name="Kudo T."/>
            <person name="Sakaki Y."/>
            <person name="Toyoda A."/>
            <person name="Hattori M."/>
            <person name="Ohkuma M."/>
        </authorList>
    </citation>
    <scope>NUCLEOTIDE SEQUENCE [LARGE SCALE GENOMIC DNA]</scope>
    <source>
        <plasmid evidence="4">pCFPG1</plasmid>
    </source>
</reference>
<proteinExistence type="inferred from homology"/>
<evidence type="ECO:0000259" key="2">
    <source>
        <dbReference type="Pfam" id="PF01051"/>
    </source>
</evidence>
<feature type="domain" description="Initiator Rep protein WH1" evidence="2">
    <location>
        <begin position="16"/>
        <end position="157"/>
    </location>
</feature>
<dbReference type="Pfam" id="PF21205">
    <property type="entry name" value="Rep3_C"/>
    <property type="match status" value="1"/>
</dbReference>
<dbReference type="SUPFAM" id="SSF46785">
    <property type="entry name" value="Winged helix' DNA-binding domain"/>
    <property type="match status" value="1"/>
</dbReference>
<dbReference type="InterPro" id="IPR036388">
    <property type="entry name" value="WH-like_DNA-bd_sf"/>
</dbReference>
<dbReference type="Proteomes" id="UP000000723">
    <property type="component" value="Plasmid pCFPG1"/>
</dbReference>
<dbReference type="InterPro" id="IPR000525">
    <property type="entry name" value="Initiator_Rep_WH1"/>
</dbReference>
<keyword evidence="3" id="KW-0614">Plasmid</keyword>
<name>B6YS86_AZOPC</name>
<organism evidence="3 4">
    <name type="scientific">Azobacteroides pseudotrichonymphae genomovar. CFP2</name>
    <dbReference type="NCBI Taxonomy" id="511995"/>
    <lineage>
        <taxon>Bacteria</taxon>
        <taxon>Pseudomonadati</taxon>
        <taxon>Bacteroidota</taxon>
        <taxon>Bacteroidia</taxon>
        <taxon>Bacteroidales</taxon>
        <taxon>Candidatus Azobacteroides</taxon>
    </lineage>
</organism>
<dbReference type="GO" id="GO:0006270">
    <property type="term" value="P:DNA replication initiation"/>
    <property type="evidence" value="ECO:0007669"/>
    <property type="project" value="InterPro"/>
</dbReference>
<dbReference type="Gene3D" id="1.10.10.10">
    <property type="entry name" value="Winged helix-like DNA-binding domain superfamily/Winged helix DNA-binding domain"/>
    <property type="match status" value="2"/>
</dbReference>
<accession>B6YS86</accession>
<gene>
    <name evidence="3" type="ordered locus">CFPG_P1-37</name>
</gene>
<dbReference type="HOGENOM" id="CLU_884687_0_0_10"/>
<sequence length="314" mass="36950">MSQEKVHLPSKFIQSYLLSVSKHPFSEDEKHVLYRLVECFQLDKEEQNKDFILRKNTNGYVEIILSLKEGENFIQTKKAIYNLQKRMIQHEDGERLIRFPFIYYMGIDKNTNDIHLLLRREIYEVLLHLPHVNQKKELEAVISFRSIYARHFYELIKGKNKPITYNIEKIRTVLELGNKYMKMNNFLARVVEQAKKELDQNAPYSFVYELDYENKHNPQGGKKKVIGITITPVYQPEQLSNIPSGQKISQQYRDDVERDSIRIVLDSVYKFSGKELEKLTNSVLMNGGHSYLTQLLQSCKGNIEKAIEKLKQLS</sequence>
<evidence type="ECO:0000313" key="4">
    <source>
        <dbReference type="Proteomes" id="UP000000723"/>
    </source>
</evidence>
<dbReference type="Pfam" id="PF01051">
    <property type="entry name" value="Rep3_N"/>
    <property type="match status" value="1"/>
</dbReference>
<evidence type="ECO:0000313" key="3">
    <source>
        <dbReference type="EMBL" id="BAG84058.1"/>
    </source>
</evidence>
<keyword evidence="4" id="KW-1185">Reference proteome</keyword>
<evidence type="ECO:0000256" key="1">
    <source>
        <dbReference type="ARBA" id="ARBA00038283"/>
    </source>
</evidence>
<comment type="similarity">
    <text evidence="1">Belongs to the initiator RepB protein family.</text>
</comment>
<protein>
    <submittedName>
        <fullName evidence="3">Replication protein A</fullName>
    </submittedName>
</protein>
<dbReference type="OrthoDB" id="670441at2"/>